<proteinExistence type="predicted"/>
<evidence type="ECO:0000313" key="1">
    <source>
        <dbReference type="EMBL" id="KAJ3497954.1"/>
    </source>
</evidence>
<evidence type="ECO:0000313" key="2">
    <source>
        <dbReference type="Proteomes" id="UP001148737"/>
    </source>
</evidence>
<accession>A0ACC1R5G2</accession>
<dbReference type="Proteomes" id="UP001148737">
    <property type="component" value="Unassembled WGS sequence"/>
</dbReference>
<dbReference type="EMBL" id="JANAKD010000079">
    <property type="protein sequence ID" value="KAJ3497954.1"/>
    <property type="molecule type" value="Genomic_DNA"/>
</dbReference>
<reference evidence="1" key="1">
    <citation type="submission" date="2022-07" db="EMBL/GenBank/DDBJ databases">
        <title>Genome Sequence of Lecanicillium saksenae.</title>
        <authorList>
            <person name="Buettner E."/>
        </authorList>
    </citation>
    <scope>NUCLEOTIDE SEQUENCE</scope>
    <source>
        <strain evidence="1">VT-O1</strain>
    </source>
</reference>
<comment type="caution">
    <text evidence="1">The sequence shown here is derived from an EMBL/GenBank/DDBJ whole genome shotgun (WGS) entry which is preliminary data.</text>
</comment>
<name>A0ACC1R5G2_9HYPO</name>
<gene>
    <name evidence="1" type="ORF">NLG97_g1504</name>
</gene>
<organism evidence="1 2">
    <name type="scientific">Lecanicillium saksenae</name>
    <dbReference type="NCBI Taxonomy" id="468837"/>
    <lineage>
        <taxon>Eukaryota</taxon>
        <taxon>Fungi</taxon>
        <taxon>Dikarya</taxon>
        <taxon>Ascomycota</taxon>
        <taxon>Pezizomycotina</taxon>
        <taxon>Sordariomycetes</taxon>
        <taxon>Hypocreomycetidae</taxon>
        <taxon>Hypocreales</taxon>
        <taxon>Cordycipitaceae</taxon>
        <taxon>Lecanicillium</taxon>
    </lineage>
</organism>
<sequence length="603" mass="66990">MPIVVLGFIDTSVYELTGPALHSSRAPLRPKTILNYATYCFRTISRRVRTSHAEEEAETSADKAALPLILNSSSQPPYGTMDRNASLHASAKFCRSNSAESSLHSTRRNTYGRRNIAQSTSQTCSTVSAEGGIIGQPAVIAPCLGQGLRNSYHEDYAHIIDDLTVELRQLKKELRSQKAQGPRSLRNMQLFEININNLSTSKKRKLEATLSGFASSLDNSSTSQLKMYRRRVNGLSCSSPERLLLSYKSGSRPVDSAYASMPADHNSSTVSPNRISCIEGIYSVKQKVEKYLDNIPVDLYQSQGVIPDKGRSVGIDDGELTFSRNVKQKRQQTYRHSDNSKTLDKKPELKPQSPDPLKRFYYKPLFIHQDSLNGPAVLDESNLSLLGSEDDGSLGETKYAPPKKKTSRSEWPLAKDTAHDVQSMTIPLAHLPCGQSLTRFYASELDSPLSRAPLVESQVITEVVKDSLLVPEDNAAEPDETGFQFSWTDEQSQYLMYQPLEPCGLGNVLPDDHFTIDVTTSRTKTDADWACPKTEQDRRTKATFLTPLPAFRLVPQRSWNSFSGAVKIEYTGPNCFDTSDGYTDFAEPEETHLSSMWSGALTD</sequence>
<protein>
    <submittedName>
        <fullName evidence="1">Uncharacterized protein</fullName>
    </submittedName>
</protein>
<keyword evidence="2" id="KW-1185">Reference proteome</keyword>